<evidence type="ECO:0000313" key="1">
    <source>
        <dbReference type="EMBL" id="KAH3895766.1"/>
    </source>
</evidence>
<reference evidence="1" key="1">
    <citation type="journal article" date="2019" name="bioRxiv">
        <title>The Genome of the Zebra Mussel, Dreissena polymorpha: A Resource for Invasive Species Research.</title>
        <authorList>
            <person name="McCartney M.A."/>
            <person name="Auch B."/>
            <person name="Kono T."/>
            <person name="Mallez S."/>
            <person name="Zhang Y."/>
            <person name="Obille A."/>
            <person name="Becker A."/>
            <person name="Abrahante J.E."/>
            <person name="Garbe J."/>
            <person name="Badalamenti J.P."/>
            <person name="Herman A."/>
            <person name="Mangelson H."/>
            <person name="Liachko I."/>
            <person name="Sullivan S."/>
            <person name="Sone E.D."/>
            <person name="Koren S."/>
            <person name="Silverstein K.A.T."/>
            <person name="Beckman K.B."/>
            <person name="Gohl D.M."/>
        </authorList>
    </citation>
    <scope>NUCLEOTIDE SEQUENCE</scope>
    <source>
        <strain evidence="1">Duluth1</strain>
        <tissue evidence="1">Whole animal</tissue>
    </source>
</reference>
<dbReference type="EMBL" id="JAIWYP010000001">
    <property type="protein sequence ID" value="KAH3895766.1"/>
    <property type="molecule type" value="Genomic_DNA"/>
</dbReference>
<keyword evidence="2" id="KW-1185">Reference proteome</keyword>
<dbReference type="Proteomes" id="UP000828390">
    <property type="component" value="Unassembled WGS sequence"/>
</dbReference>
<comment type="caution">
    <text evidence="1">The sequence shown here is derived from an EMBL/GenBank/DDBJ whole genome shotgun (WGS) entry which is preliminary data.</text>
</comment>
<dbReference type="AlphaFoldDB" id="A0A9D4NK64"/>
<evidence type="ECO:0000313" key="2">
    <source>
        <dbReference type="Proteomes" id="UP000828390"/>
    </source>
</evidence>
<sequence length="125" mass="13865">MPFGSTGSTANPLTGSSLVGSTTRFIAVQASWGFFQLMYRGHFGKQGAQALNIEIKVLRKITCCIEIKVLRKITCCIEIKVLTKITCCIEIKVLTKITCCIEIKVLTKITCCIEIKVLTKDNLLY</sequence>
<proteinExistence type="predicted"/>
<gene>
    <name evidence="1" type="ORF">DPMN_019931</name>
</gene>
<organism evidence="1 2">
    <name type="scientific">Dreissena polymorpha</name>
    <name type="common">Zebra mussel</name>
    <name type="synonym">Mytilus polymorpha</name>
    <dbReference type="NCBI Taxonomy" id="45954"/>
    <lineage>
        <taxon>Eukaryota</taxon>
        <taxon>Metazoa</taxon>
        <taxon>Spiralia</taxon>
        <taxon>Lophotrochozoa</taxon>
        <taxon>Mollusca</taxon>
        <taxon>Bivalvia</taxon>
        <taxon>Autobranchia</taxon>
        <taxon>Heteroconchia</taxon>
        <taxon>Euheterodonta</taxon>
        <taxon>Imparidentia</taxon>
        <taxon>Neoheterodontei</taxon>
        <taxon>Myida</taxon>
        <taxon>Dreissenoidea</taxon>
        <taxon>Dreissenidae</taxon>
        <taxon>Dreissena</taxon>
    </lineage>
</organism>
<protein>
    <submittedName>
        <fullName evidence="1">Uncharacterized protein</fullName>
    </submittedName>
</protein>
<name>A0A9D4NK64_DREPO</name>
<reference evidence="1" key="2">
    <citation type="submission" date="2020-11" db="EMBL/GenBank/DDBJ databases">
        <authorList>
            <person name="McCartney M.A."/>
            <person name="Auch B."/>
            <person name="Kono T."/>
            <person name="Mallez S."/>
            <person name="Becker A."/>
            <person name="Gohl D.M."/>
            <person name="Silverstein K.A.T."/>
            <person name="Koren S."/>
            <person name="Bechman K.B."/>
            <person name="Herman A."/>
            <person name="Abrahante J.E."/>
            <person name="Garbe J."/>
        </authorList>
    </citation>
    <scope>NUCLEOTIDE SEQUENCE</scope>
    <source>
        <strain evidence="1">Duluth1</strain>
        <tissue evidence="1">Whole animal</tissue>
    </source>
</reference>
<accession>A0A9D4NK64</accession>